<dbReference type="RefSeq" id="XP_062712391.1">
    <property type="nucleotide sequence ID" value="XM_062856407.1"/>
</dbReference>
<feature type="region of interest" description="Disordered" evidence="2">
    <location>
        <begin position="481"/>
        <end position="550"/>
    </location>
</feature>
<dbReference type="Gene3D" id="4.10.60.10">
    <property type="entry name" value="Zinc finger, CCHC-type"/>
    <property type="match status" value="1"/>
</dbReference>
<evidence type="ECO:0000313" key="4">
    <source>
        <dbReference type="EnsemblMetazoa" id="AALFPA23_002225.P1940"/>
    </source>
</evidence>
<dbReference type="EnsemblMetazoa" id="AALFPA23_002225.R1942">
    <property type="protein sequence ID" value="AALFPA23_002225.P1942"/>
    <property type="gene ID" value="AALFPA23_002225"/>
</dbReference>
<evidence type="ECO:0000313" key="5">
    <source>
        <dbReference type="Proteomes" id="UP000069940"/>
    </source>
</evidence>
<dbReference type="RefSeq" id="XP_062712393.1">
    <property type="nucleotide sequence ID" value="XM_062856409.1"/>
</dbReference>
<feature type="compositionally biased region" description="Basic residues" evidence="2">
    <location>
        <begin position="295"/>
        <end position="307"/>
    </location>
</feature>
<dbReference type="EnsemblMetazoa" id="AALFPA23_002225.R1940">
    <property type="protein sequence ID" value="AALFPA23_002225.P1940"/>
    <property type="gene ID" value="AALFPA23_002225"/>
</dbReference>
<dbReference type="GeneID" id="134289827"/>
<proteinExistence type="predicted"/>
<dbReference type="PROSITE" id="PS50158">
    <property type="entry name" value="ZF_CCHC"/>
    <property type="match status" value="1"/>
</dbReference>
<feature type="domain" description="CCHC-type" evidence="3">
    <location>
        <begin position="565"/>
        <end position="578"/>
    </location>
</feature>
<name>A0ABM1XRR9_AEDAL</name>
<keyword evidence="1" id="KW-0479">Metal-binding</keyword>
<dbReference type="SUPFAM" id="SSF57756">
    <property type="entry name" value="Retrovirus zinc finger-like domains"/>
    <property type="match status" value="1"/>
</dbReference>
<evidence type="ECO:0000256" key="1">
    <source>
        <dbReference type="PROSITE-ProRule" id="PRU00047"/>
    </source>
</evidence>
<evidence type="ECO:0000259" key="3">
    <source>
        <dbReference type="PROSITE" id="PS50158"/>
    </source>
</evidence>
<feature type="compositionally biased region" description="Basic residues" evidence="2">
    <location>
        <begin position="259"/>
        <end position="269"/>
    </location>
</feature>
<accession>A0ABM1XRR9</accession>
<sequence length="619" mass="72104">MDVEFDMLYTNMAVHHLDRDEIEYELKIRGLPFTQTETRAALMRRLKEKLKTEKNRANIDLDFDRLDTTVDEEIKQIDANVKQIKDFLTNKVRFEGIRESLKTRLAHYFARAKRLPENTEREDDYADIDMLVSSIRGAFNSHFSLFSGQRDVIEQLNQSFAMMLSGNRNELENKKDNEKGSAEEGSDNSRRRNLQSADNPVGYPQLATNYLPIMMPPWMFGNPQMWAAQQMMRAESLGSFSNSMNAQKVSGQIEGSRKTSGKSSRRSKQKVQSSSSEKDTSSTEDDWSSEEVRKPSRGKKRSHKTEKRRPVSDWKLKYDGADNGQTLMKFLKEVEFYAKSENMSPKQLFRSAIHLFNGAAKTWFMTGFENEDFTSWEELKEELKREFLSPDHDHTSEIRAIARKQGPRESFQDYFLELQKIFNSLTKPMTERRKFEIVFRNMRSDYKGHAVSSEIDNLADLKKFGRRLDATYWYKYNTTTTESNTRSKTAQVNEVHTGTKPKSKPKPDEKQKSRTFRNSTRDRRGSDEEEIESRRRSKSPSRNNEPKDGLHVIIEKYQPPRNGDCFNCRLSGHHARDCDRPRHKYCQRCGFMNVDTATCPWCAKNGVKTVPEGRQLDRN</sequence>
<dbReference type="RefSeq" id="XP_062712392.1">
    <property type="nucleotide sequence ID" value="XM_062856408.1"/>
</dbReference>
<reference evidence="4" key="2">
    <citation type="submission" date="2025-05" db="UniProtKB">
        <authorList>
            <consortium name="EnsemblMetazoa"/>
        </authorList>
    </citation>
    <scope>IDENTIFICATION</scope>
    <source>
        <strain evidence="4">Foshan</strain>
    </source>
</reference>
<dbReference type="Pfam" id="PF03732">
    <property type="entry name" value="Retrotrans_gag"/>
    <property type="match status" value="1"/>
</dbReference>
<dbReference type="InterPro" id="IPR005162">
    <property type="entry name" value="Retrotrans_gag_dom"/>
</dbReference>
<keyword evidence="5" id="KW-1185">Reference proteome</keyword>
<feature type="region of interest" description="Disordered" evidence="2">
    <location>
        <begin position="243"/>
        <end position="310"/>
    </location>
</feature>
<dbReference type="EnsemblMetazoa" id="AALFPA23_002225.R1941">
    <property type="protein sequence ID" value="AALFPA23_002225.P1941"/>
    <property type="gene ID" value="AALFPA23_002225"/>
</dbReference>
<reference evidence="5" key="1">
    <citation type="journal article" date="2015" name="Proc. Natl. Acad. Sci. U.S.A.">
        <title>Genome sequence of the Asian Tiger mosquito, Aedes albopictus, reveals insights into its biology, genetics, and evolution.</title>
        <authorList>
            <person name="Chen X.G."/>
            <person name="Jiang X."/>
            <person name="Gu J."/>
            <person name="Xu M."/>
            <person name="Wu Y."/>
            <person name="Deng Y."/>
            <person name="Zhang C."/>
            <person name="Bonizzoni M."/>
            <person name="Dermauw W."/>
            <person name="Vontas J."/>
            <person name="Armbruster P."/>
            <person name="Huang X."/>
            <person name="Yang Y."/>
            <person name="Zhang H."/>
            <person name="He W."/>
            <person name="Peng H."/>
            <person name="Liu Y."/>
            <person name="Wu K."/>
            <person name="Chen J."/>
            <person name="Lirakis M."/>
            <person name="Topalis P."/>
            <person name="Van Leeuwen T."/>
            <person name="Hall A.B."/>
            <person name="Jiang X."/>
            <person name="Thorpe C."/>
            <person name="Mueller R.L."/>
            <person name="Sun C."/>
            <person name="Waterhouse R.M."/>
            <person name="Yan G."/>
            <person name="Tu Z.J."/>
            <person name="Fang X."/>
            <person name="James A.A."/>
        </authorList>
    </citation>
    <scope>NUCLEOTIDE SEQUENCE [LARGE SCALE GENOMIC DNA]</scope>
    <source>
        <strain evidence="5">Foshan</strain>
    </source>
</reference>
<dbReference type="EnsemblMetazoa" id="AALFPA23_002225.R1943">
    <property type="protein sequence ID" value="AALFPA23_002225.P1943"/>
    <property type="gene ID" value="AALFPA23_002225"/>
</dbReference>
<keyword evidence="1" id="KW-0863">Zinc-finger</keyword>
<dbReference type="InterPro" id="IPR001878">
    <property type="entry name" value="Znf_CCHC"/>
</dbReference>
<evidence type="ECO:0000256" key="2">
    <source>
        <dbReference type="SAM" id="MobiDB-lite"/>
    </source>
</evidence>
<keyword evidence="1" id="KW-0862">Zinc</keyword>
<dbReference type="Proteomes" id="UP000069940">
    <property type="component" value="Unassembled WGS sequence"/>
</dbReference>
<protein>
    <recommendedName>
        <fullName evidence="3">CCHC-type domain-containing protein</fullName>
    </recommendedName>
</protein>
<organism evidence="4 5">
    <name type="scientific">Aedes albopictus</name>
    <name type="common">Asian tiger mosquito</name>
    <name type="synonym">Stegomyia albopicta</name>
    <dbReference type="NCBI Taxonomy" id="7160"/>
    <lineage>
        <taxon>Eukaryota</taxon>
        <taxon>Metazoa</taxon>
        <taxon>Ecdysozoa</taxon>
        <taxon>Arthropoda</taxon>
        <taxon>Hexapoda</taxon>
        <taxon>Insecta</taxon>
        <taxon>Pterygota</taxon>
        <taxon>Neoptera</taxon>
        <taxon>Endopterygota</taxon>
        <taxon>Diptera</taxon>
        <taxon>Nematocera</taxon>
        <taxon>Culicoidea</taxon>
        <taxon>Culicidae</taxon>
        <taxon>Culicinae</taxon>
        <taxon>Aedini</taxon>
        <taxon>Aedes</taxon>
        <taxon>Stegomyia</taxon>
    </lineage>
</organism>
<dbReference type="RefSeq" id="XP_062712394.1">
    <property type="nucleotide sequence ID" value="XM_062856410.1"/>
</dbReference>
<feature type="compositionally biased region" description="Basic and acidic residues" evidence="2">
    <location>
        <begin position="169"/>
        <end position="190"/>
    </location>
</feature>
<feature type="region of interest" description="Disordered" evidence="2">
    <location>
        <begin position="168"/>
        <end position="202"/>
    </location>
</feature>
<dbReference type="InterPro" id="IPR036875">
    <property type="entry name" value="Znf_CCHC_sf"/>
</dbReference>